<organism evidence="1 2">
    <name type="scientific">Acropora cervicornis</name>
    <name type="common">Staghorn coral</name>
    <dbReference type="NCBI Taxonomy" id="6130"/>
    <lineage>
        <taxon>Eukaryota</taxon>
        <taxon>Metazoa</taxon>
        <taxon>Cnidaria</taxon>
        <taxon>Anthozoa</taxon>
        <taxon>Hexacorallia</taxon>
        <taxon>Scleractinia</taxon>
        <taxon>Astrocoeniina</taxon>
        <taxon>Acroporidae</taxon>
        <taxon>Acropora</taxon>
    </lineage>
</organism>
<reference evidence="1" key="2">
    <citation type="journal article" date="2023" name="Science">
        <title>Genomic signatures of disease resistance in endangered staghorn corals.</title>
        <authorList>
            <person name="Vollmer S.V."/>
            <person name="Selwyn J.D."/>
            <person name="Despard B.A."/>
            <person name="Roesel C.L."/>
        </authorList>
    </citation>
    <scope>NUCLEOTIDE SEQUENCE</scope>
    <source>
        <strain evidence="1">K2</strain>
    </source>
</reference>
<dbReference type="EMBL" id="JARQWQ010000122">
    <property type="protein sequence ID" value="KAK2549656.1"/>
    <property type="molecule type" value="Genomic_DNA"/>
</dbReference>
<evidence type="ECO:0000313" key="1">
    <source>
        <dbReference type="EMBL" id="KAK2549656.1"/>
    </source>
</evidence>
<dbReference type="Proteomes" id="UP001249851">
    <property type="component" value="Unassembled WGS sequence"/>
</dbReference>
<keyword evidence="2" id="KW-1185">Reference proteome</keyword>
<reference evidence="1" key="1">
    <citation type="journal article" date="2023" name="G3 (Bethesda)">
        <title>Whole genome assembly and annotation of the endangered Caribbean coral Acropora cervicornis.</title>
        <authorList>
            <person name="Selwyn J.D."/>
            <person name="Vollmer S.V."/>
        </authorList>
    </citation>
    <scope>NUCLEOTIDE SEQUENCE</scope>
    <source>
        <strain evidence="1">K2</strain>
    </source>
</reference>
<feature type="non-terminal residue" evidence="1">
    <location>
        <position position="1"/>
    </location>
</feature>
<proteinExistence type="predicted"/>
<comment type="caution">
    <text evidence="1">The sequence shown here is derived from an EMBL/GenBank/DDBJ whole genome shotgun (WGS) entry which is preliminary data.</text>
</comment>
<protein>
    <submittedName>
        <fullName evidence="1">Uncharacterized protein</fullName>
    </submittedName>
</protein>
<gene>
    <name evidence="1" type="ORF">P5673_029777</name>
</gene>
<sequence length="164" mass="18251">ITISDKRVDTGECKPARKSSTEANATGINCIPLDLTEERYLVFYGYHLEKILTIQSCQRESNTCRRHSRFISYYPGTEYKKAVDVGVCGGLSENGKTCKPIAKGWKAIATPVGDRCIPIIVNCSLIYRYCYRETNLEGFSELYADSTGANATRIKVGKNKCNVS</sequence>
<dbReference type="AlphaFoldDB" id="A0AAD9PV47"/>
<accession>A0AAD9PV47</accession>
<dbReference type="PANTHER" id="PTHR39313:SF1">
    <property type="entry name" value="IM:7138239"/>
    <property type="match status" value="1"/>
</dbReference>
<dbReference type="PANTHER" id="PTHR39313">
    <property type="entry name" value="IM:7138239"/>
    <property type="match status" value="1"/>
</dbReference>
<evidence type="ECO:0000313" key="2">
    <source>
        <dbReference type="Proteomes" id="UP001249851"/>
    </source>
</evidence>
<name>A0AAD9PV47_ACRCE</name>